<gene>
    <name evidence="1" type="ORF">IE53DRAFT_384382</name>
</gene>
<proteinExistence type="predicted"/>
<sequence length="592" mass="63649">MNHRAPTPSLHHQSSAYSGTGTFLSARETDVASLGGYASAFEQNDDSYYETDENNEVGDDDDSHDNSHDVQSIQQVRRAGGETSLDPIERDDVAERATIRADDDDEGDDTFGASGERNPSRFRVDPSLDAAAGAGLVVETAEREAGDKTTTCSAAGTDQSSSPSARERLPSPFPIVSIPADAFEKPGGSPQMTGDSRRLDAEDIEGGEGQGELEREREVGQQLEPPTRSKTHAILRHLCILSLLSFSAIWGTLAREGLVALNTYSGQSVAPVIWAQSVGCLIMGWAIGENRKYLESWHPPTYIAITTGFCGSLTTFSTWILEVFRALGDQKHFGRGGLHNVMDALTQTGVTLGMSMASLEAGIALSKVFRISDLYLLLGFDRFFLAGGGGGSRPYRPEASESTAIAVPTPDKDRVMVMTDLCGILLGALFWVATAILCATYPPFRHVTFAILLAPPGAILRWYLSRLNTSKWATSQRGSTLLRWPLGTLAANLSATMFISAIFVGQHVGRSPSASPDAATACYAMYGFQEGFCGCLSTVSTFAVELRNLRPRRRALAYAAFSWSVGILICVLIIGSPWWSIGMDGSCVGVTL</sequence>
<keyword evidence="2" id="KW-1185">Reference proteome</keyword>
<evidence type="ECO:0000313" key="2">
    <source>
        <dbReference type="Proteomes" id="UP000245626"/>
    </source>
</evidence>
<dbReference type="Proteomes" id="UP000245626">
    <property type="component" value="Unassembled WGS sequence"/>
</dbReference>
<name>A0ACD0P572_9BASI</name>
<organism evidence="1 2">
    <name type="scientific">Violaceomyces palustris</name>
    <dbReference type="NCBI Taxonomy" id="1673888"/>
    <lineage>
        <taxon>Eukaryota</taxon>
        <taxon>Fungi</taxon>
        <taxon>Dikarya</taxon>
        <taxon>Basidiomycota</taxon>
        <taxon>Ustilaginomycotina</taxon>
        <taxon>Ustilaginomycetes</taxon>
        <taxon>Violaceomycetales</taxon>
        <taxon>Violaceomycetaceae</taxon>
        <taxon>Violaceomyces</taxon>
    </lineage>
</organism>
<protein>
    <submittedName>
        <fullName evidence="1">Uncharacterized protein</fullName>
    </submittedName>
</protein>
<reference evidence="1 2" key="1">
    <citation type="journal article" date="2018" name="Mol. Biol. Evol.">
        <title>Broad Genomic Sampling Reveals a Smut Pathogenic Ancestry of the Fungal Clade Ustilaginomycotina.</title>
        <authorList>
            <person name="Kijpornyongpan T."/>
            <person name="Mondo S.J."/>
            <person name="Barry K."/>
            <person name="Sandor L."/>
            <person name="Lee J."/>
            <person name="Lipzen A."/>
            <person name="Pangilinan J."/>
            <person name="LaButti K."/>
            <person name="Hainaut M."/>
            <person name="Henrissat B."/>
            <person name="Grigoriev I.V."/>
            <person name="Spatafora J.W."/>
            <person name="Aime M.C."/>
        </authorList>
    </citation>
    <scope>NUCLEOTIDE SEQUENCE [LARGE SCALE GENOMIC DNA]</scope>
    <source>
        <strain evidence="1 2">SA 807</strain>
    </source>
</reference>
<dbReference type="EMBL" id="KZ819739">
    <property type="protein sequence ID" value="PWN53157.1"/>
    <property type="molecule type" value="Genomic_DNA"/>
</dbReference>
<accession>A0ACD0P572</accession>
<evidence type="ECO:0000313" key="1">
    <source>
        <dbReference type="EMBL" id="PWN53157.1"/>
    </source>
</evidence>